<organism evidence="1 2">
    <name type="scientific">Smallanthus sonchifolius</name>
    <dbReference type="NCBI Taxonomy" id="185202"/>
    <lineage>
        <taxon>Eukaryota</taxon>
        <taxon>Viridiplantae</taxon>
        <taxon>Streptophyta</taxon>
        <taxon>Embryophyta</taxon>
        <taxon>Tracheophyta</taxon>
        <taxon>Spermatophyta</taxon>
        <taxon>Magnoliopsida</taxon>
        <taxon>eudicotyledons</taxon>
        <taxon>Gunneridae</taxon>
        <taxon>Pentapetalae</taxon>
        <taxon>asterids</taxon>
        <taxon>campanulids</taxon>
        <taxon>Asterales</taxon>
        <taxon>Asteraceae</taxon>
        <taxon>Asteroideae</taxon>
        <taxon>Heliantheae alliance</taxon>
        <taxon>Millerieae</taxon>
        <taxon>Smallanthus</taxon>
    </lineage>
</organism>
<dbReference type="EMBL" id="CM042035">
    <property type="protein sequence ID" value="KAI3755971.1"/>
    <property type="molecule type" value="Genomic_DNA"/>
</dbReference>
<dbReference type="Proteomes" id="UP001056120">
    <property type="component" value="Linkage Group LG18"/>
</dbReference>
<evidence type="ECO:0000313" key="2">
    <source>
        <dbReference type="Proteomes" id="UP001056120"/>
    </source>
</evidence>
<protein>
    <submittedName>
        <fullName evidence="1">Uncharacterized protein</fullName>
    </submittedName>
</protein>
<proteinExistence type="predicted"/>
<sequence length="294" mass="33301">MYDLTFITADDVHFYKTVAGKATVRRGEMIYESAYGSKTEKLLPMYSSGRTDMFPAPDFNPVIGLTSTLPISRKRLRDSSSFNLPFSVPNAPNVNLNNGDQFRELTFLGGDVSSQIYQQQLEIDRLIAHHTEKVRSEIEEMRKQNSTRLILAVHEGIMKRLKTKEEEILKIGWMNWSLEEKVKSLSVENQILKELVQANESTANALRNKLQQVLAQVQLQQQQHHIDFADNAVKATVLMVDDAESHCGSNYEEDHRHGGGERKVTDANDENEDCNTSGFYGTTLGKGEEESEMK</sequence>
<keyword evidence="2" id="KW-1185">Reference proteome</keyword>
<reference evidence="2" key="1">
    <citation type="journal article" date="2022" name="Mol. Ecol. Resour.">
        <title>The genomes of chicory, endive, great burdock and yacon provide insights into Asteraceae palaeo-polyploidization history and plant inulin production.</title>
        <authorList>
            <person name="Fan W."/>
            <person name="Wang S."/>
            <person name="Wang H."/>
            <person name="Wang A."/>
            <person name="Jiang F."/>
            <person name="Liu H."/>
            <person name="Zhao H."/>
            <person name="Xu D."/>
            <person name="Zhang Y."/>
        </authorList>
    </citation>
    <scope>NUCLEOTIDE SEQUENCE [LARGE SCALE GENOMIC DNA]</scope>
    <source>
        <strain evidence="2">cv. Yunnan</strain>
    </source>
</reference>
<reference evidence="1 2" key="2">
    <citation type="journal article" date="2022" name="Mol. Ecol. Resour.">
        <title>The genomes of chicory, endive, great burdock and yacon provide insights into Asteraceae paleo-polyploidization history and plant inulin production.</title>
        <authorList>
            <person name="Fan W."/>
            <person name="Wang S."/>
            <person name="Wang H."/>
            <person name="Wang A."/>
            <person name="Jiang F."/>
            <person name="Liu H."/>
            <person name="Zhao H."/>
            <person name="Xu D."/>
            <person name="Zhang Y."/>
        </authorList>
    </citation>
    <scope>NUCLEOTIDE SEQUENCE [LARGE SCALE GENOMIC DNA]</scope>
    <source>
        <strain evidence="2">cv. Yunnan</strain>
        <tissue evidence="1">Leaves</tissue>
    </source>
</reference>
<evidence type="ECO:0000313" key="1">
    <source>
        <dbReference type="EMBL" id="KAI3755971.1"/>
    </source>
</evidence>
<comment type="caution">
    <text evidence="1">The sequence shown here is derived from an EMBL/GenBank/DDBJ whole genome shotgun (WGS) entry which is preliminary data.</text>
</comment>
<gene>
    <name evidence="1" type="ORF">L1987_55782</name>
</gene>
<accession>A0ACB9EB11</accession>
<name>A0ACB9EB11_9ASTR</name>